<dbReference type="SMART" id="SM00212">
    <property type="entry name" value="UBCc"/>
    <property type="match status" value="1"/>
</dbReference>
<keyword evidence="1" id="KW-0833">Ubl conjugation pathway</keyword>
<evidence type="ECO:0000259" key="2">
    <source>
        <dbReference type="PROSITE" id="PS50127"/>
    </source>
</evidence>
<dbReference type="Pfam" id="PF00179">
    <property type="entry name" value="UQ_con"/>
    <property type="match status" value="1"/>
</dbReference>
<evidence type="ECO:0000256" key="1">
    <source>
        <dbReference type="ARBA" id="ARBA00022786"/>
    </source>
</evidence>
<dbReference type="CDD" id="cd23807">
    <property type="entry name" value="UEV_UBE2V"/>
    <property type="match status" value="1"/>
</dbReference>
<proteinExistence type="predicted"/>
<reference evidence="3" key="1">
    <citation type="submission" date="2019-05" db="EMBL/GenBank/DDBJ databases">
        <title>Annotation for the trematode Fasciolopsis buski.</title>
        <authorList>
            <person name="Choi Y.-J."/>
        </authorList>
    </citation>
    <scope>NUCLEOTIDE SEQUENCE</scope>
    <source>
        <strain evidence="3">HT</strain>
        <tissue evidence="3">Whole worm</tissue>
    </source>
</reference>
<feature type="domain" description="UBC core" evidence="2">
    <location>
        <begin position="27"/>
        <end position="160"/>
    </location>
</feature>
<evidence type="ECO:0000313" key="3">
    <source>
        <dbReference type="EMBL" id="KAA0199106.1"/>
    </source>
</evidence>
<sequence>MLFKRISEAFIMAGQNHDVKGERVCVPRNFYLLDELEQGQRLCQEGTISWGLEDMEDATLTTWNGAIVGPSRTPFENRIYMLKFECGPNYPDVPPSVRFVTKIRMQGVNETTGQVDSRMFPTLTKWTRGLQMRHVLLELRQKMASSENARLAQPPEGSTF</sequence>
<gene>
    <name evidence="3" type="ORF">FBUS_07020</name>
</gene>
<organism evidence="3 4">
    <name type="scientific">Fasciolopsis buskii</name>
    <dbReference type="NCBI Taxonomy" id="27845"/>
    <lineage>
        <taxon>Eukaryota</taxon>
        <taxon>Metazoa</taxon>
        <taxon>Spiralia</taxon>
        <taxon>Lophotrochozoa</taxon>
        <taxon>Platyhelminthes</taxon>
        <taxon>Trematoda</taxon>
        <taxon>Digenea</taxon>
        <taxon>Plagiorchiida</taxon>
        <taxon>Echinostomata</taxon>
        <taxon>Echinostomatoidea</taxon>
        <taxon>Fasciolidae</taxon>
        <taxon>Fasciolopsis</taxon>
    </lineage>
</organism>
<evidence type="ECO:0000313" key="4">
    <source>
        <dbReference type="Proteomes" id="UP000728185"/>
    </source>
</evidence>
<keyword evidence="4" id="KW-1185">Reference proteome</keyword>
<accession>A0A8E0VKT7</accession>
<dbReference type="Gene3D" id="3.10.110.10">
    <property type="entry name" value="Ubiquitin Conjugating Enzyme"/>
    <property type="match status" value="1"/>
</dbReference>
<dbReference type="FunFam" id="3.10.110.10:FF:000026">
    <property type="entry name" value="Ubiquitin-conjugating enzyme E2 variant"/>
    <property type="match status" value="1"/>
</dbReference>
<dbReference type="OrthoDB" id="6508832at2759"/>
<dbReference type="Proteomes" id="UP000728185">
    <property type="component" value="Unassembled WGS sequence"/>
</dbReference>
<dbReference type="PANTHER" id="PTHR24068">
    <property type="entry name" value="UBIQUITIN-CONJUGATING ENZYME E2"/>
    <property type="match status" value="1"/>
</dbReference>
<dbReference type="AlphaFoldDB" id="A0A8E0VKT7"/>
<name>A0A8E0VKT7_9TREM</name>
<dbReference type="PROSITE" id="PS50127">
    <property type="entry name" value="UBC_2"/>
    <property type="match status" value="1"/>
</dbReference>
<dbReference type="InterPro" id="IPR016135">
    <property type="entry name" value="UBQ-conjugating_enzyme/RWD"/>
</dbReference>
<dbReference type="SUPFAM" id="SSF54495">
    <property type="entry name" value="UBC-like"/>
    <property type="match status" value="1"/>
</dbReference>
<comment type="caution">
    <text evidence="3">The sequence shown here is derived from an EMBL/GenBank/DDBJ whole genome shotgun (WGS) entry which is preliminary data.</text>
</comment>
<protein>
    <submittedName>
        <fullName evidence="3">Ubiquitin conjugating enzyme variant</fullName>
    </submittedName>
</protein>
<dbReference type="EMBL" id="LUCM01001330">
    <property type="protein sequence ID" value="KAA0199106.1"/>
    <property type="molecule type" value="Genomic_DNA"/>
</dbReference>
<dbReference type="InterPro" id="IPR000608">
    <property type="entry name" value="UBC"/>
</dbReference>